<protein>
    <submittedName>
        <fullName evidence="1">Uncharacterized protein</fullName>
    </submittedName>
</protein>
<comment type="caution">
    <text evidence="1">The sequence shown here is derived from an EMBL/GenBank/DDBJ whole genome shotgun (WGS) entry which is preliminary data.</text>
</comment>
<sequence length="60" mass="6975">MQPLHTVEITEDERFGCQRLMSDASRRKRKTFRPAPCRKMLFHWSGNENGTLTIVLPPCS</sequence>
<accession>A0ACB6Z2Z8</accession>
<dbReference type="EMBL" id="MU118159">
    <property type="protein sequence ID" value="KAF9644120.1"/>
    <property type="molecule type" value="Genomic_DNA"/>
</dbReference>
<name>A0ACB6Z2Z8_THEGA</name>
<reference evidence="1" key="1">
    <citation type="submission" date="2019-10" db="EMBL/GenBank/DDBJ databases">
        <authorList>
            <consortium name="DOE Joint Genome Institute"/>
            <person name="Kuo A."/>
            <person name="Miyauchi S."/>
            <person name="Kiss E."/>
            <person name="Drula E."/>
            <person name="Kohler A."/>
            <person name="Sanchez-Garcia M."/>
            <person name="Andreopoulos B."/>
            <person name="Barry K.W."/>
            <person name="Bonito G."/>
            <person name="Buee M."/>
            <person name="Carver A."/>
            <person name="Chen C."/>
            <person name="Cichocki N."/>
            <person name="Clum A."/>
            <person name="Culley D."/>
            <person name="Crous P.W."/>
            <person name="Fauchery L."/>
            <person name="Girlanda M."/>
            <person name="Hayes R."/>
            <person name="Keri Z."/>
            <person name="Labutti K."/>
            <person name="Lipzen A."/>
            <person name="Lombard V."/>
            <person name="Magnuson J."/>
            <person name="Maillard F."/>
            <person name="Morin E."/>
            <person name="Murat C."/>
            <person name="Nolan M."/>
            <person name="Ohm R."/>
            <person name="Pangilinan J."/>
            <person name="Pereira M."/>
            <person name="Perotto S."/>
            <person name="Peter M."/>
            <person name="Riley R."/>
            <person name="Sitrit Y."/>
            <person name="Stielow B."/>
            <person name="Szollosi G."/>
            <person name="Zifcakova L."/>
            <person name="Stursova M."/>
            <person name="Spatafora J.W."/>
            <person name="Tedersoo L."/>
            <person name="Vaario L.-M."/>
            <person name="Yamada A."/>
            <person name="Yan M."/>
            <person name="Wang P."/>
            <person name="Xu J."/>
            <person name="Bruns T."/>
            <person name="Baldrian P."/>
            <person name="Vilgalys R."/>
            <person name="Henrissat B."/>
            <person name="Grigoriev I.V."/>
            <person name="Hibbett D."/>
            <person name="Nagy L.G."/>
            <person name="Martin F.M."/>
        </authorList>
    </citation>
    <scope>NUCLEOTIDE SEQUENCE</scope>
    <source>
        <strain evidence="1">P2</strain>
    </source>
</reference>
<evidence type="ECO:0000313" key="1">
    <source>
        <dbReference type="EMBL" id="KAF9644120.1"/>
    </source>
</evidence>
<organism evidence="1 2">
    <name type="scientific">Thelephora ganbajun</name>
    <name type="common">Ganba fungus</name>
    <dbReference type="NCBI Taxonomy" id="370292"/>
    <lineage>
        <taxon>Eukaryota</taxon>
        <taxon>Fungi</taxon>
        <taxon>Dikarya</taxon>
        <taxon>Basidiomycota</taxon>
        <taxon>Agaricomycotina</taxon>
        <taxon>Agaricomycetes</taxon>
        <taxon>Thelephorales</taxon>
        <taxon>Thelephoraceae</taxon>
        <taxon>Thelephora</taxon>
    </lineage>
</organism>
<dbReference type="Proteomes" id="UP000886501">
    <property type="component" value="Unassembled WGS sequence"/>
</dbReference>
<keyword evidence="2" id="KW-1185">Reference proteome</keyword>
<evidence type="ECO:0000313" key="2">
    <source>
        <dbReference type="Proteomes" id="UP000886501"/>
    </source>
</evidence>
<proteinExistence type="predicted"/>
<gene>
    <name evidence="1" type="ORF">BDM02DRAFT_3122374</name>
</gene>
<reference evidence="1" key="2">
    <citation type="journal article" date="2020" name="Nat. Commun.">
        <title>Large-scale genome sequencing of mycorrhizal fungi provides insights into the early evolution of symbiotic traits.</title>
        <authorList>
            <person name="Miyauchi S."/>
            <person name="Kiss E."/>
            <person name="Kuo A."/>
            <person name="Drula E."/>
            <person name="Kohler A."/>
            <person name="Sanchez-Garcia M."/>
            <person name="Morin E."/>
            <person name="Andreopoulos B."/>
            <person name="Barry K.W."/>
            <person name="Bonito G."/>
            <person name="Buee M."/>
            <person name="Carver A."/>
            <person name="Chen C."/>
            <person name="Cichocki N."/>
            <person name="Clum A."/>
            <person name="Culley D."/>
            <person name="Crous P.W."/>
            <person name="Fauchery L."/>
            <person name="Girlanda M."/>
            <person name="Hayes R.D."/>
            <person name="Keri Z."/>
            <person name="LaButti K."/>
            <person name="Lipzen A."/>
            <person name="Lombard V."/>
            <person name="Magnuson J."/>
            <person name="Maillard F."/>
            <person name="Murat C."/>
            <person name="Nolan M."/>
            <person name="Ohm R.A."/>
            <person name="Pangilinan J."/>
            <person name="Pereira M.F."/>
            <person name="Perotto S."/>
            <person name="Peter M."/>
            <person name="Pfister S."/>
            <person name="Riley R."/>
            <person name="Sitrit Y."/>
            <person name="Stielow J.B."/>
            <person name="Szollosi G."/>
            <person name="Zifcakova L."/>
            <person name="Stursova M."/>
            <person name="Spatafora J.W."/>
            <person name="Tedersoo L."/>
            <person name="Vaario L.M."/>
            <person name="Yamada A."/>
            <person name="Yan M."/>
            <person name="Wang P."/>
            <person name="Xu J."/>
            <person name="Bruns T."/>
            <person name="Baldrian P."/>
            <person name="Vilgalys R."/>
            <person name="Dunand C."/>
            <person name="Henrissat B."/>
            <person name="Grigoriev I.V."/>
            <person name="Hibbett D."/>
            <person name="Nagy L.G."/>
            <person name="Martin F.M."/>
        </authorList>
    </citation>
    <scope>NUCLEOTIDE SEQUENCE</scope>
    <source>
        <strain evidence="1">P2</strain>
    </source>
</reference>